<evidence type="ECO:0000313" key="6">
    <source>
        <dbReference type="Proteomes" id="UP000050867"/>
    </source>
</evidence>
<evidence type="ECO:0000313" key="5">
    <source>
        <dbReference type="EMBL" id="KRV48214.1"/>
    </source>
</evidence>
<feature type="domain" description="AMP-dependent synthetase/ligase" evidence="3">
    <location>
        <begin position="41"/>
        <end position="431"/>
    </location>
</feature>
<dbReference type="RefSeq" id="WP_018385369.1">
    <property type="nucleotide sequence ID" value="NZ_LLZU01000027.1"/>
</dbReference>
<dbReference type="Pfam" id="PF00501">
    <property type="entry name" value="AMP-binding"/>
    <property type="match status" value="1"/>
</dbReference>
<evidence type="ECO:0000259" key="4">
    <source>
        <dbReference type="Pfam" id="PF13193"/>
    </source>
</evidence>
<keyword evidence="6" id="KW-1185">Reference proteome</keyword>
<evidence type="ECO:0000259" key="3">
    <source>
        <dbReference type="Pfam" id="PF00501"/>
    </source>
</evidence>
<dbReference type="InterPro" id="IPR000873">
    <property type="entry name" value="AMP-dep_synth/lig_dom"/>
</dbReference>
<accession>A0A0T6LQ78</accession>
<organism evidence="5 6">
    <name type="scientific">Wenjunlia vitaminophila</name>
    <name type="common">Streptomyces vitaminophilus</name>
    <dbReference type="NCBI Taxonomy" id="76728"/>
    <lineage>
        <taxon>Bacteria</taxon>
        <taxon>Bacillati</taxon>
        <taxon>Actinomycetota</taxon>
        <taxon>Actinomycetes</taxon>
        <taxon>Kitasatosporales</taxon>
        <taxon>Streptomycetaceae</taxon>
        <taxon>Wenjunlia</taxon>
    </lineage>
</organism>
<evidence type="ECO:0008006" key="7">
    <source>
        <dbReference type="Google" id="ProtNLM"/>
    </source>
</evidence>
<dbReference type="InterPro" id="IPR045851">
    <property type="entry name" value="AMP-bd_C_sf"/>
</dbReference>
<reference evidence="5 6" key="1">
    <citation type="submission" date="2015-10" db="EMBL/GenBank/DDBJ databases">
        <title>Draft genome sequence of pyrrolomycin-producing Streptomyces vitaminophilus.</title>
        <authorList>
            <person name="Graham D.E."/>
            <person name="Mahan K.M."/>
            <person name="Klingeman D.M."/>
            <person name="Hettich R.L."/>
            <person name="Parry R.J."/>
        </authorList>
    </citation>
    <scope>NUCLEOTIDE SEQUENCE [LARGE SCALE GENOMIC DNA]</scope>
    <source>
        <strain evidence="5 6">ATCC 31673</strain>
    </source>
</reference>
<dbReference type="PANTHER" id="PTHR43201:SF5">
    <property type="entry name" value="MEDIUM-CHAIN ACYL-COA LIGASE ACSF2, MITOCHONDRIAL"/>
    <property type="match status" value="1"/>
</dbReference>
<dbReference type="InterPro" id="IPR042099">
    <property type="entry name" value="ANL_N_sf"/>
</dbReference>
<evidence type="ECO:0000256" key="1">
    <source>
        <dbReference type="ARBA" id="ARBA00006432"/>
    </source>
</evidence>
<dbReference type="InterPro" id="IPR025110">
    <property type="entry name" value="AMP-bd_C"/>
</dbReference>
<dbReference type="SUPFAM" id="SSF56801">
    <property type="entry name" value="Acetyl-CoA synthetase-like"/>
    <property type="match status" value="1"/>
</dbReference>
<dbReference type="eggNOG" id="COG0318">
    <property type="taxonomic scope" value="Bacteria"/>
</dbReference>
<dbReference type="Gene3D" id="3.30.300.30">
    <property type="match status" value="1"/>
</dbReference>
<keyword evidence="2" id="KW-0436">Ligase</keyword>
<gene>
    <name evidence="5" type="ORF">AQ490_25765</name>
</gene>
<dbReference type="PROSITE" id="PS00455">
    <property type="entry name" value="AMP_BINDING"/>
    <property type="match status" value="1"/>
</dbReference>
<proteinExistence type="inferred from homology"/>
<dbReference type="InterPro" id="IPR020845">
    <property type="entry name" value="AMP-binding_CS"/>
</dbReference>
<comment type="caution">
    <text evidence="5">The sequence shown here is derived from an EMBL/GenBank/DDBJ whole genome shotgun (WGS) entry which is preliminary data.</text>
</comment>
<dbReference type="Gene3D" id="3.40.50.12780">
    <property type="entry name" value="N-terminal domain of ligase-like"/>
    <property type="match status" value="1"/>
</dbReference>
<sequence length="635" mass="66540">MPKGIAARPVVRHPADLARIEEQPLKRWGLPGTTYELLLAAAASYGDAPAHTYLATGGRKPVEVLSFRALADRVTRVARTISAVAGDVARPVTSLLLSQGPWVMAGQWGAQAAGVANPVNPALASDHLRSLLRTAGTHVLVVPSHQADPARHAHLADIAGDLPELRAVLTVDTLPGAGPRAQEPGPAPRWPVPVLPLERVAPEQTAAPVVPPHQDQVCALFHTGGTTGRPKLAAHRHRNEVYTAWALTLGLELTPGEVMLCGLPPFHVNAVHATGLGPLFSGLHVVFLGPEGFRDTGAMLGFWELVQNHRIATFSAVPTVLSALTRIPVPEGADLSSLRCVYSGAAPLPDAVRRGFEEHCGTPVFQGYGLTEGTCVTALTPACADAPPPGTVGLRLPYQQIRVLGGDGAVAAAGEPGRVQIKGPNVFAGYWGGGPRDTVDAEGWLDTGDLGTLKDGWLFLTGRAKDLIIRGGHNIDPAPVEDALLAHPRVVAAAVVGRPDRHSGEVPVAYVQLAEGADTTREELLAWAREHTVERAAVPKDVRVLPALPVTPVGKVNKVPLREDAAVRAARQLLADRFPGVAVELGATTENTGQVVLTLTPDTGAGRTQEALLDALAGLPVTTRTTGPVGRPDPA</sequence>
<name>A0A0T6LQ78_WENVI</name>
<dbReference type="GO" id="GO:0031956">
    <property type="term" value="F:medium-chain fatty acid-CoA ligase activity"/>
    <property type="evidence" value="ECO:0007669"/>
    <property type="project" value="TreeGrafter"/>
</dbReference>
<comment type="similarity">
    <text evidence="1">Belongs to the ATP-dependent AMP-binding enzyme family.</text>
</comment>
<dbReference type="EMBL" id="LLZU01000027">
    <property type="protein sequence ID" value="KRV48214.1"/>
    <property type="molecule type" value="Genomic_DNA"/>
</dbReference>
<dbReference type="GO" id="GO:0006631">
    <property type="term" value="P:fatty acid metabolic process"/>
    <property type="evidence" value="ECO:0007669"/>
    <property type="project" value="TreeGrafter"/>
</dbReference>
<dbReference type="AlphaFoldDB" id="A0A0T6LQ78"/>
<dbReference type="Pfam" id="PF13193">
    <property type="entry name" value="AMP-binding_C"/>
    <property type="match status" value="1"/>
</dbReference>
<evidence type="ECO:0000256" key="2">
    <source>
        <dbReference type="ARBA" id="ARBA00022598"/>
    </source>
</evidence>
<dbReference type="STRING" id="76728.AQ490_25765"/>
<dbReference type="Proteomes" id="UP000050867">
    <property type="component" value="Unassembled WGS sequence"/>
</dbReference>
<dbReference type="PANTHER" id="PTHR43201">
    <property type="entry name" value="ACYL-COA SYNTHETASE"/>
    <property type="match status" value="1"/>
</dbReference>
<protein>
    <recommendedName>
        <fullName evidence="7">Acyl-CoA synthetase</fullName>
    </recommendedName>
</protein>
<feature type="domain" description="AMP-binding enzyme C-terminal" evidence="4">
    <location>
        <begin position="480"/>
        <end position="555"/>
    </location>
</feature>